<sequence>MDRTWWPNCLATKISRRHSNGFFIFILGQRQSLAVEDLRASITAAIATVTTEMLQRTWLNLTTNWISPGLLRETEWKCTDFLIETL</sequence>
<accession>A0A4Y2B8I3</accession>
<dbReference type="EMBL" id="BGPR01000055">
    <property type="protein sequence ID" value="GBL87719.1"/>
    <property type="molecule type" value="Genomic_DNA"/>
</dbReference>
<reference evidence="1 2" key="1">
    <citation type="journal article" date="2019" name="Sci. Rep.">
        <title>Orb-weaving spider Araneus ventricosus genome elucidates the spidroin gene catalogue.</title>
        <authorList>
            <person name="Kono N."/>
            <person name="Nakamura H."/>
            <person name="Ohtoshi R."/>
            <person name="Moran D.A.P."/>
            <person name="Shinohara A."/>
            <person name="Yoshida Y."/>
            <person name="Fujiwara M."/>
            <person name="Mori M."/>
            <person name="Tomita M."/>
            <person name="Arakawa K."/>
        </authorList>
    </citation>
    <scope>NUCLEOTIDE SEQUENCE [LARGE SCALE GENOMIC DNA]</scope>
</reference>
<dbReference type="Proteomes" id="UP000499080">
    <property type="component" value="Unassembled WGS sequence"/>
</dbReference>
<evidence type="ECO:0000313" key="1">
    <source>
        <dbReference type="EMBL" id="GBL87719.1"/>
    </source>
</evidence>
<name>A0A4Y2B8I3_ARAVE</name>
<organism evidence="1 2">
    <name type="scientific">Araneus ventricosus</name>
    <name type="common">Orbweaver spider</name>
    <name type="synonym">Epeira ventricosa</name>
    <dbReference type="NCBI Taxonomy" id="182803"/>
    <lineage>
        <taxon>Eukaryota</taxon>
        <taxon>Metazoa</taxon>
        <taxon>Ecdysozoa</taxon>
        <taxon>Arthropoda</taxon>
        <taxon>Chelicerata</taxon>
        <taxon>Arachnida</taxon>
        <taxon>Araneae</taxon>
        <taxon>Araneomorphae</taxon>
        <taxon>Entelegynae</taxon>
        <taxon>Araneoidea</taxon>
        <taxon>Araneidae</taxon>
        <taxon>Araneus</taxon>
    </lineage>
</organism>
<comment type="caution">
    <text evidence="1">The sequence shown here is derived from an EMBL/GenBank/DDBJ whole genome shotgun (WGS) entry which is preliminary data.</text>
</comment>
<protein>
    <submittedName>
        <fullName evidence="1">Uncharacterized protein</fullName>
    </submittedName>
</protein>
<dbReference type="AlphaFoldDB" id="A0A4Y2B8I3"/>
<keyword evidence="2" id="KW-1185">Reference proteome</keyword>
<proteinExistence type="predicted"/>
<gene>
    <name evidence="1" type="ORF">AVEN_81336_1</name>
</gene>
<evidence type="ECO:0000313" key="2">
    <source>
        <dbReference type="Proteomes" id="UP000499080"/>
    </source>
</evidence>